<evidence type="ECO:0000256" key="1">
    <source>
        <dbReference type="SAM" id="MobiDB-lite"/>
    </source>
</evidence>
<evidence type="ECO:0000313" key="3">
    <source>
        <dbReference type="Proteomes" id="UP001602370"/>
    </source>
</evidence>
<dbReference type="RefSeq" id="WP_388307229.1">
    <property type="nucleotide sequence ID" value="NZ_JBIBDZ010000003.1"/>
</dbReference>
<reference evidence="2 3" key="1">
    <citation type="submission" date="2024-10" db="EMBL/GenBank/DDBJ databases">
        <title>The Natural Products Discovery Center: Release of the First 8490 Sequenced Strains for Exploring Actinobacteria Biosynthetic Diversity.</title>
        <authorList>
            <person name="Kalkreuter E."/>
            <person name="Kautsar S.A."/>
            <person name="Yang D."/>
            <person name="Bader C.D."/>
            <person name="Teijaro C.N."/>
            <person name="Fluegel L."/>
            <person name="Davis C.M."/>
            <person name="Simpson J.R."/>
            <person name="Lauterbach L."/>
            <person name="Steele A.D."/>
            <person name="Gui C."/>
            <person name="Meng S."/>
            <person name="Li G."/>
            <person name="Viehrig K."/>
            <person name="Ye F."/>
            <person name="Su P."/>
            <person name="Kiefer A.F."/>
            <person name="Nichols A."/>
            <person name="Cepeda A.J."/>
            <person name="Yan W."/>
            <person name="Fan B."/>
            <person name="Jiang Y."/>
            <person name="Adhikari A."/>
            <person name="Zheng C.-J."/>
            <person name="Schuster L."/>
            <person name="Cowan T.M."/>
            <person name="Smanski M.J."/>
            <person name="Chevrette M.G."/>
            <person name="De Carvalho L.P.S."/>
            <person name="Shen B."/>
        </authorList>
    </citation>
    <scope>NUCLEOTIDE SEQUENCE [LARGE SCALE GENOMIC DNA]</scope>
    <source>
        <strain evidence="2 3">NPDC012605</strain>
    </source>
</reference>
<gene>
    <name evidence="2" type="ORF">ACFY8C_14560</name>
</gene>
<proteinExistence type="predicted"/>
<keyword evidence="3" id="KW-1185">Reference proteome</keyword>
<protein>
    <submittedName>
        <fullName evidence="2">Uncharacterized protein</fullName>
    </submittedName>
</protein>
<dbReference type="Proteomes" id="UP001602370">
    <property type="component" value="Unassembled WGS sequence"/>
</dbReference>
<dbReference type="EMBL" id="JBIBDZ010000003">
    <property type="protein sequence ID" value="MFF5919560.1"/>
    <property type="molecule type" value="Genomic_DNA"/>
</dbReference>
<name>A0ABW6XPY5_9ACTN</name>
<sequence length="52" mass="6432">MNVDDIVRARVAEAKRKAEQRKRRREELAERRKYGLQARHAAKMRRWNKDQR</sequence>
<accession>A0ABW6XPY5</accession>
<comment type="caution">
    <text evidence="2">The sequence shown here is derived from an EMBL/GenBank/DDBJ whole genome shotgun (WGS) entry which is preliminary data.</text>
</comment>
<evidence type="ECO:0000313" key="2">
    <source>
        <dbReference type="EMBL" id="MFF5919560.1"/>
    </source>
</evidence>
<organism evidence="2 3">
    <name type="scientific">Streptomyces flavochromogenes</name>
    <dbReference type="NCBI Taxonomy" id="68199"/>
    <lineage>
        <taxon>Bacteria</taxon>
        <taxon>Bacillati</taxon>
        <taxon>Actinomycetota</taxon>
        <taxon>Actinomycetes</taxon>
        <taxon>Kitasatosporales</taxon>
        <taxon>Streptomycetaceae</taxon>
        <taxon>Streptomyces</taxon>
    </lineage>
</organism>
<feature type="region of interest" description="Disordered" evidence="1">
    <location>
        <begin position="14"/>
        <end position="52"/>
    </location>
</feature>